<dbReference type="STRING" id="162209.IJ22_44090"/>
<dbReference type="InterPro" id="IPR003660">
    <property type="entry name" value="HAMP_dom"/>
</dbReference>
<feature type="transmembrane region" description="Helical" evidence="11">
    <location>
        <begin position="7"/>
        <end position="26"/>
    </location>
</feature>
<feature type="region of interest" description="Disordered" evidence="10">
    <location>
        <begin position="423"/>
        <end position="444"/>
    </location>
</feature>
<feature type="domain" description="HAMP" evidence="12">
    <location>
        <begin position="197"/>
        <end position="250"/>
    </location>
</feature>
<gene>
    <name evidence="13" type="ORF">IJ22_44090</name>
</gene>
<name>A0A0U2VYY9_9BACL</name>
<reference evidence="14" key="1">
    <citation type="submission" date="2015-12" db="EMBL/GenBank/DDBJ databases">
        <title>Complete genome sequences of two moderately thermophilic Paenibacillus species.</title>
        <authorList>
            <person name="Butler R.III."/>
            <person name="Wang J."/>
            <person name="Stark B.C."/>
            <person name="Pombert J.-F."/>
        </authorList>
    </citation>
    <scope>NUCLEOTIDE SEQUENCE [LARGE SCALE GENOMIC DNA]</scope>
    <source>
        <strain evidence="14">32O-Y</strain>
    </source>
</reference>
<evidence type="ECO:0000256" key="6">
    <source>
        <dbReference type="ARBA" id="ARBA00022679"/>
    </source>
</evidence>
<dbReference type="SUPFAM" id="SSF158472">
    <property type="entry name" value="HAMP domain-like"/>
    <property type="match status" value="1"/>
</dbReference>
<evidence type="ECO:0000256" key="7">
    <source>
        <dbReference type="ARBA" id="ARBA00022777"/>
    </source>
</evidence>
<dbReference type="Gene3D" id="3.30.565.10">
    <property type="entry name" value="Histidine kinase-like ATPase, C-terminal domain"/>
    <property type="match status" value="1"/>
</dbReference>
<dbReference type="EMBL" id="CP013652">
    <property type="protein sequence ID" value="ALS24695.1"/>
    <property type="molecule type" value="Genomic_DNA"/>
</dbReference>
<dbReference type="Proteomes" id="UP000061660">
    <property type="component" value="Chromosome"/>
</dbReference>
<sequence length="499" mass="56652">MSIRRKLFVFIPLIVVLINSVSFFIFQSGKTVQESYNLMMERILLYKQVAQGTEENLSALSSYLIEPSTGNRDIVADRRERLQQLQALLTASRNELNPLGLTNYTNLLETFIHQETSVVQSLEGGTLSSYVSLYEQAEKTAGFIQQEGQHLVDLELTHYQPYYQSILKLTNHINSLGFAIFLVGTLLSILFAIWLSQSITEPIGRLVQTAKQISRGNLNVEPPASQTDDEIGILTGTFRHMLYNLKELIARDKERLEMDRLVKELEIKALQSQINPHFLFNTLNSLSKLALIEGADRTSDLIVSVSHLLRYNLRKLDQPVTLRDEVEHAKEYFTIQGSRFRDRVRFVTEIEEAALGQLIPCLTLQPLIENAFVHGIENMEEGAEIALRIWTIPYQRQVIVRVEDNGVGMPEETRIALMRQDEQPVKTAGSMSGEPPTEKKASTGLGTHNVFKRIRLFYGRDDLVSILGNTRQGQGTVVELRLPMLTEEVKPDVQIADRR</sequence>
<dbReference type="EC" id="2.7.13.3" evidence="3"/>
<keyword evidence="9 11" id="KW-0472">Membrane</keyword>
<evidence type="ECO:0000256" key="10">
    <source>
        <dbReference type="SAM" id="MobiDB-lite"/>
    </source>
</evidence>
<dbReference type="PANTHER" id="PTHR34220">
    <property type="entry name" value="SENSOR HISTIDINE KINASE YPDA"/>
    <property type="match status" value="1"/>
</dbReference>
<keyword evidence="4" id="KW-1003">Cell membrane</keyword>
<keyword evidence="14" id="KW-1185">Reference proteome</keyword>
<dbReference type="InterPro" id="IPR010559">
    <property type="entry name" value="Sig_transdc_His_kin_internal"/>
</dbReference>
<dbReference type="AlphaFoldDB" id="A0A0U2VYY9"/>
<keyword evidence="7" id="KW-0418">Kinase</keyword>
<dbReference type="Pfam" id="PF00672">
    <property type="entry name" value="HAMP"/>
    <property type="match status" value="1"/>
</dbReference>
<accession>A0A0U2VYY9</accession>
<dbReference type="PRINTS" id="PR00344">
    <property type="entry name" value="BCTRLSENSOR"/>
</dbReference>
<dbReference type="CDD" id="cd06225">
    <property type="entry name" value="HAMP"/>
    <property type="match status" value="1"/>
</dbReference>
<evidence type="ECO:0000256" key="3">
    <source>
        <dbReference type="ARBA" id="ARBA00012438"/>
    </source>
</evidence>
<keyword evidence="6" id="KW-0808">Transferase</keyword>
<dbReference type="GO" id="GO:0000155">
    <property type="term" value="F:phosphorelay sensor kinase activity"/>
    <property type="evidence" value="ECO:0007669"/>
    <property type="project" value="InterPro"/>
</dbReference>
<dbReference type="KEGG" id="pnp:IJ22_44090"/>
<evidence type="ECO:0000256" key="8">
    <source>
        <dbReference type="ARBA" id="ARBA00023012"/>
    </source>
</evidence>
<evidence type="ECO:0000256" key="5">
    <source>
        <dbReference type="ARBA" id="ARBA00022553"/>
    </source>
</evidence>
<dbReference type="SMART" id="SM00304">
    <property type="entry name" value="HAMP"/>
    <property type="match status" value="1"/>
</dbReference>
<evidence type="ECO:0000256" key="9">
    <source>
        <dbReference type="ARBA" id="ARBA00023136"/>
    </source>
</evidence>
<proteinExistence type="predicted"/>
<evidence type="ECO:0000256" key="2">
    <source>
        <dbReference type="ARBA" id="ARBA00004651"/>
    </source>
</evidence>
<comment type="catalytic activity">
    <reaction evidence="1">
        <text>ATP + protein L-histidine = ADP + protein N-phospho-L-histidine.</text>
        <dbReference type="EC" id="2.7.13.3"/>
    </reaction>
</comment>
<dbReference type="PATRIC" id="fig|162209.4.peg.4655"/>
<protein>
    <recommendedName>
        <fullName evidence="3">histidine kinase</fullName>
        <ecNumber evidence="3">2.7.13.3</ecNumber>
    </recommendedName>
</protein>
<keyword evidence="8" id="KW-0902">Two-component regulatory system</keyword>
<organism evidence="13 14">
    <name type="scientific">Paenibacillus naphthalenovorans</name>
    <dbReference type="NCBI Taxonomy" id="162209"/>
    <lineage>
        <taxon>Bacteria</taxon>
        <taxon>Bacillati</taxon>
        <taxon>Bacillota</taxon>
        <taxon>Bacilli</taxon>
        <taxon>Bacillales</taxon>
        <taxon>Paenibacillaceae</taxon>
        <taxon>Paenibacillus</taxon>
    </lineage>
</organism>
<keyword evidence="11" id="KW-1133">Transmembrane helix</keyword>
<dbReference type="InterPro" id="IPR004358">
    <property type="entry name" value="Sig_transdc_His_kin-like_C"/>
</dbReference>
<dbReference type="InterPro" id="IPR036890">
    <property type="entry name" value="HATPase_C_sf"/>
</dbReference>
<dbReference type="Gene3D" id="6.10.340.10">
    <property type="match status" value="1"/>
</dbReference>
<evidence type="ECO:0000256" key="11">
    <source>
        <dbReference type="SAM" id="Phobius"/>
    </source>
</evidence>
<dbReference type="InterPro" id="IPR003594">
    <property type="entry name" value="HATPase_dom"/>
</dbReference>
<dbReference type="SUPFAM" id="SSF55874">
    <property type="entry name" value="ATPase domain of HSP90 chaperone/DNA topoisomerase II/histidine kinase"/>
    <property type="match status" value="1"/>
</dbReference>
<reference evidence="13 14" key="2">
    <citation type="journal article" date="2016" name="Genome Announc.">
        <title>Complete Genome Sequences of Two Interactive Moderate Thermophiles, Paenibacillus napthalenovorans 32O-Y and Paenibacillus sp. 32O-W.</title>
        <authorList>
            <person name="Butler R.R.III."/>
            <person name="Wang J."/>
            <person name="Stark B.C."/>
            <person name="Pombert J.F."/>
        </authorList>
    </citation>
    <scope>NUCLEOTIDE SEQUENCE [LARGE SCALE GENOMIC DNA]</scope>
    <source>
        <strain evidence="13 14">32O-Y</strain>
    </source>
</reference>
<dbReference type="GO" id="GO:0005886">
    <property type="term" value="C:plasma membrane"/>
    <property type="evidence" value="ECO:0007669"/>
    <property type="project" value="UniProtKB-SubCell"/>
</dbReference>
<evidence type="ECO:0000313" key="13">
    <source>
        <dbReference type="EMBL" id="ALS24695.1"/>
    </source>
</evidence>
<keyword evidence="11" id="KW-0812">Transmembrane</keyword>
<comment type="subcellular location">
    <subcellularLocation>
        <location evidence="2">Cell membrane</location>
        <topology evidence="2">Multi-pass membrane protein</topology>
    </subcellularLocation>
</comment>
<evidence type="ECO:0000256" key="1">
    <source>
        <dbReference type="ARBA" id="ARBA00000085"/>
    </source>
</evidence>
<dbReference type="PROSITE" id="PS50885">
    <property type="entry name" value="HAMP"/>
    <property type="match status" value="1"/>
</dbReference>
<feature type="transmembrane region" description="Helical" evidence="11">
    <location>
        <begin position="176"/>
        <end position="195"/>
    </location>
</feature>
<dbReference type="PANTHER" id="PTHR34220:SF7">
    <property type="entry name" value="SENSOR HISTIDINE KINASE YPDA"/>
    <property type="match status" value="1"/>
</dbReference>
<dbReference type="InterPro" id="IPR050640">
    <property type="entry name" value="Bact_2-comp_sensor_kinase"/>
</dbReference>
<evidence type="ECO:0000313" key="14">
    <source>
        <dbReference type="Proteomes" id="UP000061660"/>
    </source>
</evidence>
<evidence type="ECO:0000259" key="12">
    <source>
        <dbReference type="PROSITE" id="PS50885"/>
    </source>
</evidence>
<evidence type="ECO:0000256" key="4">
    <source>
        <dbReference type="ARBA" id="ARBA00022475"/>
    </source>
</evidence>
<dbReference type="RefSeq" id="WP_062410270.1">
    <property type="nucleotide sequence ID" value="NZ_CP013652.1"/>
</dbReference>
<dbReference type="Pfam" id="PF06580">
    <property type="entry name" value="His_kinase"/>
    <property type="match status" value="1"/>
</dbReference>
<keyword evidence="5" id="KW-0597">Phosphoprotein</keyword>
<dbReference type="Pfam" id="PF02518">
    <property type="entry name" value="HATPase_c"/>
    <property type="match status" value="1"/>
</dbReference>
<dbReference type="OrthoDB" id="9776552at2"/>
<dbReference type="SMART" id="SM00387">
    <property type="entry name" value="HATPase_c"/>
    <property type="match status" value="1"/>
</dbReference>